<dbReference type="PANTHER" id="PTHR44942">
    <property type="entry name" value="METHYLTRANSF_11 DOMAIN-CONTAINING PROTEIN"/>
    <property type="match status" value="1"/>
</dbReference>
<dbReference type="OrthoDB" id="1853779at2"/>
<keyword evidence="6" id="KW-1185">Reference proteome</keyword>
<dbReference type="InterPro" id="IPR013783">
    <property type="entry name" value="Ig-like_fold"/>
</dbReference>
<dbReference type="InterPro" id="IPR051052">
    <property type="entry name" value="Diverse_substrate_MTase"/>
</dbReference>
<reference evidence="5 6" key="1">
    <citation type="submission" date="2017-04" db="EMBL/GenBank/DDBJ databases">
        <authorList>
            <person name="Afonso C.L."/>
            <person name="Miller P.J."/>
            <person name="Scott M.A."/>
            <person name="Spackman E."/>
            <person name="Goraichik I."/>
            <person name="Dimitrov K.M."/>
            <person name="Suarez D.L."/>
            <person name="Swayne D.E."/>
        </authorList>
    </citation>
    <scope>NUCLEOTIDE SEQUENCE [LARGE SCALE GENOMIC DNA]</scope>
    <source>
        <strain evidence="5 6">DSM 43828</strain>
    </source>
</reference>
<dbReference type="GO" id="GO:0032259">
    <property type="term" value="P:methylation"/>
    <property type="evidence" value="ECO:0007669"/>
    <property type="project" value="UniProtKB-KW"/>
</dbReference>
<dbReference type="Gene3D" id="2.60.40.10">
    <property type="entry name" value="Immunoglobulins"/>
    <property type="match status" value="1"/>
</dbReference>
<evidence type="ECO:0000313" key="6">
    <source>
        <dbReference type="Proteomes" id="UP000192674"/>
    </source>
</evidence>
<gene>
    <name evidence="5" type="ORF">SAMN05661093_03339</name>
</gene>
<dbReference type="Gene3D" id="3.40.50.150">
    <property type="entry name" value="Vaccinia Virus protein VP39"/>
    <property type="match status" value="1"/>
</dbReference>
<feature type="domain" description="Methyltransferase type 11" evidence="4">
    <location>
        <begin position="66"/>
        <end position="162"/>
    </location>
</feature>
<dbReference type="InterPro" id="IPR029063">
    <property type="entry name" value="SAM-dependent_MTases_sf"/>
</dbReference>
<evidence type="ECO:0000259" key="4">
    <source>
        <dbReference type="Pfam" id="PF08241"/>
    </source>
</evidence>
<dbReference type="PANTHER" id="PTHR44942:SF4">
    <property type="entry name" value="METHYLTRANSFERASE TYPE 11 DOMAIN-CONTAINING PROTEIN"/>
    <property type="match status" value="1"/>
</dbReference>
<dbReference type="Proteomes" id="UP000192674">
    <property type="component" value="Unassembled WGS sequence"/>
</dbReference>
<dbReference type="EMBL" id="FWXV01000002">
    <property type="protein sequence ID" value="SMC96674.1"/>
    <property type="molecule type" value="Genomic_DNA"/>
</dbReference>
<evidence type="ECO:0000256" key="3">
    <source>
        <dbReference type="ARBA" id="ARBA00022679"/>
    </source>
</evidence>
<protein>
    <submittedName>
        <fullName evidence="5">Methyltransferase domain-containing protein</fullName>
    </submittedName>
</protein>
<evidence type="ECO:0000256" key="1">
    <source>
        <dbReference type="ARBA" id="ARBA00008361"/>
    </source>
</evidence>
<dbReference type="GO" id="GO:0008757">
    <property type="term" value="F:S-adenosylmethionine-dependent methyltransferase activity"/>
    <property type="evidence" value="ECO:0007669"/>
    <property type="project" value="InterPro"/>
</dbReference>
<sequence length="375" mass="41431">MSKDLDRVRDQWETLAKSDPFWAVLTETEYHDGQARKDFFDSGRTDVRRLLEVLDRHGKSYGDVAVDFGCGVGRLTYALAEQCKHVTGVDVSRSMIEQAQAGNPFPDRVAFVHNEAATLPFDDDSVDLVISVITLQHIRPALSLRYLLEMARITKPGGHLVFQLPSHVPATRPMPPSLSKAQLHVLEAPTSLEVGESGYVRVGVKNISHGEWLPGQLLNAGNHWRLHGAMFVQDDGREPVRCPLRPGESTEVLIRVMAPSEPGSYELEVDLVQETVAWWAERDSATARVPVEVRAKAPVTAAPVDEAPAAPVVAKTTGDELEMNGVRKDLVYALFEQIGCTVLEATPDERAGGHWLSYVYAIEVGEYRIDINHGI</sequence>
<dbReference type="AlphaFoldDB" id="A0A1W2DH58"/>
<keyword evidence="2 5" id="KW-0489">Methyltransferase</keyword>
<dbReference type="InterPro" id="IPR013216">
    <property type="entry name" value="Methyltransf_11"/>
</dbReference>
<proteinExistence type="inferred from homology"/>
<comment type="similarity">
    <text evidence="1">Belongs to the methyltransferase superfamily.</text>
</comment>
<name>A0A1W2DH58_KIBAR</name>
<dbReference type="SUPFAM" id="SSF53335">
    <property type="entry name" value="S-adenosyl-L-methionine-dependent methyltransferases"/>
    <property type="match status" value="1"/>
</dbReference>
<evidence type="ECO:0000256" key="2">
    <source>
        <dbReference type="ARBA" id="ARBA00022603"/>
    </source>
</evidence>
<keyword evidence="3 5" id="KW-0808">Transferase</keyword>
<evidence type="ECO:0000313" key="5">
    <source>
        <dbReference type="EMBL" id="SMC96674.1"/>
    </source>
</evidence>
<dbReference type="RefSeq" id="WP_084427298.1">
    <property type="nucleotide sequence ID" value="NZ_FWXV01000002.1"/>
</dbReference>
<dbReference type="Pfam" id="PF08241">
    <property type="entry name" value="Methyltransf_11"/>
    <property type="match status" value="1"/>
</dbReference>
<organism evidence="5 6">
    <name type="scientific">Kibdelosporangium aridum</name>
    <dbReference type="NCBI Taxonomy" id="2030"/>
    <lineage>
        <taxon>Bacteria</taxon>
        <taxon>Bacillati</taxon>
        <taxon>Actinomycetota</taxon>
        <taxon>Actinomycetes</taxon>
        <taxon>Pseudonocardiales</taxon>
        <taxon>Pseudonocardiaceae</taxon>
        <taxon>Kibdelosporangium</taxon>
    </lineage>
</organism>
<accession>A0A1W2DH58</accession>
<dbReference type="CDD" id="cd02440">
    <property type="entry name" value="AdoMet_MTases"/>
    <property type="match status" value="1"/>
</dbReference>
<dbReference type="GO" id="GO:0005975">
    <property type="term" value="P:carbohydrate metabolic process"/>
    <property type="evidence" value="ECO:0007669"/>
    <property type="project" value="UniProtKB-ARBA"/>
</dbReference>